<proteinExistence type="predicted"/>
<organism evidence="3 4">
    <name type="scientific">Planococcus liqunii</name>
    <dbReference type="NCBI Taxonomy" id="3058394"/>
    <lineage>
        <taxon>Bacteria</taxon>
        <taxon>Bacillati</taxon>
        <taxon>Bacillota</taxon>
        <taxon>Bacilli</taxon>
        <taxon>Bacillales</taxon>
        <taxon>Caryophanaceae</taxon>
        <taxon>Planococcus</taxon>
    </lineage>
</organism>
<feature type="transmembrane region" description="Helical" evidence="1">
    <location>
        <begin position="42"/>
        <end position="60"/>
    </location>
</feature>
<comment type="caution">
    <text evidence="3">The sequence shown here is derived from an EMBL/GenBank/DDBJ whole genome shotgun (WGS) entry which is preliminary data.</text>
</comment>
<keyword evidence="1" id="KW-0472">Membrane</keyword>
<feature type="domain" description="GPI inositol-deacylase transmembrane" evidence="2">
    <location>
        <begin position="6"/>
        <end position="117"/>
    </location>
</feature>
<evidence type="ECO:0000313" key="3">
    <source>
        <dbReference type="EMBL" id="MDN7227386.1"/>
    </source>
</evidence>
<evidence type="ECO:0000313" key="4">
    <source>
        <dbReference type="Proteomes" id="UP001172054"/>
    </source>
</evidence>
<feature type="transmembrane region" description="Helical" evidence="1">
    <location>
        <begin position="66"/>
        <end position="86"/>
    </location>
</feature>
<keyword evidence="1" id="KW-1133">Transmembrane helix</keyword>
<dbReference type="Pfam" id="PF25140">
    <property type="entry name" value="PGAP1_TMD"/>
    <property type="match status" value="1"/>
</dbReference>
<feature type="transmembrane region" description="Helical" evidence="1">
    <location>
        <begin position="98"/>
        <end position="120"/>
    </location>
</feature>
<accession>A0ABT8MRA3</accession>
<feature type="transmembrane region" description="Helical" evidence="1">
    <location>
        <begin position="6"/>
        <end position="21"/>
    </location>
</feature>
<sequence>MELLLIWFVLVFGFSFLKSFLKKRFAIEQEERSGIPVRRFERWTAAVMMIAIIMLILFFVDAPEPFFFWVFIIFLTVNTAQVFLEWKFLKGSRKYQMSFVYFTATALALLVFIATIRWQIG</sequence>
<dbReference type="EMBL" id="JAUJWW010000003">
    <property type="protein sequence ID" value="MDN7227386.1"/>
    <property type="molecule type" value="Genomic_DNA"/>
</dbReference>
<dbReference type="Proteomes" id="UP001172054">
    <property type="component" value="Unassembled WGS sequence"/>
</dbReference>
<keyword evidence="4" id="KW-1185">Reference proteome</keyword>
<protein>
    <submittedName>
        <fullName evidence="3">DUF4181 domain-containing protein</fullName>
    </submittedName>
</protein>
<name>A0ABT8MRA3_9BACL</name>
<dbReference type="RefSeq" id="WP_301726082.1">
    <property type="nucleotide sequence ID" value="NZ_JAUJWW010000003.1"/>
</dbReference>
<dbReference type="InterPro" id="IPR056824">
    <property type="entry name" value="PGAP1_TMD"/>
</dbReference>
<keyword evidence="1" id="KW-0812">Transmembrane</keyword>
<gene>
    <name evidence="3" type="ORF">QWY15_08790</name>
</gene>
<evidence type="ECO:0000256" key="1">
    <source>
        <dbReference type="SAM" id="Phobius"/>
    </source>
</evidence>
<evidence type="ECO:0000259" key="2">
    <source>
        <dbReference type="Pfam" id="PF25140"/>
    </source>
</evidence>
<reference evidence="3 4" key="1">
    <citation type="submission" date="2023-06" db="EMBL/GenBank/DDBJ databases">
        <title>Novel species in genus Planococcus.</title>
        <authorList>
            <person name="Ning S."/>
        </authorList>
    </citation>
    <scope>NUCLEOTIDE SEQUENCE [LARGE SCALE GENOMIC DNA]</scope>
    <source>
        <strain evidence="3 4">N064</strain>
    </source>
</reference>